<evidence type="ECO:0000259" key="8">
    <source>
        <dbReference type="PROSITE" id="PS50217"/>
    </source>
</evidence>
<keyword evidence="2" id="KW-0238">DNA-binding</keyword>
<dbReference type="AlphaFoldDB" id="A0A7R9BS44"/>
<dbReference type="EMBL" id="CAJPEX010001712">
    <property type="protein sequence ID" value="CAG0919772.1"/>
    <property type="molecule type" value="Genomic_DNA"/>
</dbReference>
<feature type="coiled-coil region" evidence="6">
    <location>
        <begin position="389"/>
        <end position="423"/>
    </location>
</feature>
<evidence type="ECO:0000256" key="5">
    <source>
        <dbReference type="ARBA" id="ARBA00023242"/>
    </source>
</evidence>
<evidence type="ECO:0000256" key="7">
    <source>
        <dbReference type="SAM" id="MobiDB-lite"/>
    </source>
</evidence>
<dbReference type="InterPro" id="IPR008917">
    <property type="entry name" value="TF_DNA-bd_sf"/>
</dbReference>
<evidence type="ECO:0000256" key="4">
    <source>
        <dbReference type="ARBA" id="ARBA00023163"/>
    </source>
</evidence>
<organism evidence="9">
    <name type="scientific">Notodromas monacha</name>
    <dbReference type="NCBI Taxonomy" id="399045"/>
    <lineage>
        <taxon>Eukaryota</taxon>
        <taxon>Metazoa</taxon>
        <taxon>Ecdysozoa</taxon>
        <taxon>Arthropoda</taxon>
        <taxon>Crustacea</taxon>
        <taxon>Oligostraca</taxon>
        <taxon>Ostracoda</taxon>
        <taxon>Podocopa</taxon>
        <taxon>Podocopida</taxon>
        <taxon>Cypridocopina</taxon>
        <taxon>Cypridoidea</taxon>
        <taxon>Cyprididae</taxon>
        <taxon>Notodromas</taxon>
    </lineage>
</organism>
<feature type="region of interest" description="Disordered" evidence="7">
    <location>
        <begin position="1"/>
        <end position="157"/>
    </location>
</feature>
<keyword evidence="6" id="KW-0175">Coiled coil</keyword>
<dbReference type="PANTHER" id="PTHR24411">
    <property type="entry name" value="NUCLEAR FACTOR ERYTHROID 2-RELATED FACTOR"/>
    <property type="match status" value="1"/>
</dbReference>
<protein>
    <recommendedName>
        <fullName evidence="8">BZIP domain-containing protein</fullName>
    </recommendedName>
</protein>
<feature type="compositionally biased region" description="Low complexity" evidence="7">
    <location>
        <begin position="144"/>
        <end position="157"/>
    </location>
</feature>
<dbReference type="OrthoDB" id="7458135at2759"/>
<keyword evidence="3" id="KW-0010">Activator</keyword>
<dbReference type="PROSITE" id="PS00036">
    <property type="entry name" value="BZIP_BASIC"/>
    <property type="match status" value="1"/>
</dbReference>
<dbReference type="Gene3D" id="1.10.880.10">
    <property type="entry name" value="Transcription factor, Skn-1-like, DNA-binding domain"/>
    <property type="match status" value="1"/>
</dbReference>
<dbReference type="Proteomes" id="UP000678499">
    <property type="component" value="Unassembled WGS sequence"/>
</dbReference>
<dbReference type="SMART" id="SM00338">
    <property type="entry name" value="BRLZ"/>
    <property type="match status" value="1"/>
</dbReference>
<evidence type="ECO:0000256" key="6">
    <source>
        <dbReference type="SAM" id="Coils"/>
    </source>
</evidence>
<feature type="compositionally biased region" description="Low complexity" evidence="7">
    <location>
        <begin position="17"/>
        <end position="35"/>
    </location>
</feature>
<evidence type="ECO:0000256" key="1">
    <source>
        <dbReference type="ARBA" id="ARBA00023015"/>
    </source>
</evidence>
<feature type="compositionally biased region" description="Basic and acidic residues" evidence="7">
    <location>
        <begin position="314"/>
        <end position="328"/>
    </location>
</feature>
<keyword evidence="4" id="KW-0804">Transcription</keyword>
<dbReference type="Pfam" id="PF03131">
    <property type="entry name" value="bZIP_Maf"/>
    <property type="match status" value="1"/>
</dbReference>
<dbReference type="InterPro" id="IPR047167">
    <property type="entry name" value="NFE2-like"/>
</dbReference>
<evidence type="ECO:0000256" key="3">
    <source>
        <dbReference type="ARBA" id="ARBA00023159"/>
    </source>
</evidence>
<dbReference type="InterPro" id="IPR004826">
    <property type="entry name" value="bZIP_Maf"/>
</dbReference>
<evidence type="ECO:0000313" key="9">
    <source>
        <dbReference type="EMBL" id="CAD7279620.1"/>
    </source>
</evidence>
<feature type="region of interest" description="Disordered" evidence="7">
    <location>
        <begin position="293"/>
        <end position="328"/>
    </location>
</feature>
<evidence type="ECO:0000256" key="2">
    <source>
        <dbReference type="ARBA" id="ARBA00023125"/>
    </source>
</evidence>
<dbReference type="InterPro" id="IPR004827">
    <property type="entry name" value="bZIP"/>
</dbReference>
<dbReference type="SUPFAM" id="SSF47454">
    <property type="entry name" value="A DNA-binding domain in eukaryotic transcription factors"/>
    <property type="match status" value="1"/>
</dbReference>
<dbReference type="GO" id="GO:0005634">
    <property type="term" value="C:nucleus"/>
    <property type="evidence" value="ECO:0007669"/>
    <property type="project" value="TreeGrafter"/>
</dbReference>
<dbReference type="PROSITE" id="PS50217">
    <property type="entry name" value="BZIP"/>
    <property type="match status" value="1"/>
</dbReference>
<proteinExistence type="predicted"/>
<dbReference type="PANTHER" id="PTHR24411:SF55">
    <property type="entry name" value="SEGMENTATION PROTEIN CAP'N'COLLAR"/>
    <property type="match status" value="1"/>
</dbReference>
<evidence type="ECO:0000313" key="10">
    <source>
        <dbReference type="Proteomes" id="UP000678499"/>
    </source>
</evidence>
<feature type="compositionally biased region" description="Basic and acidic residues" evidence="7">
    <location>
        <begin position="85"/>
        <end position="97"/>
    </location>
</feature>
<keyword evidence="1" id="KW-0805">Transcription regulation</keyword>
<dbReference type="GO" id="GO:0000978">
    <property type="term" value="F:RNA polymerase II cis-regulatory region sequence-specific DNA binding"/>
    <property type="evidence" value="ECO:0007669"/>
    <property type="project" value="InterPro"/>
</dbReference>
<dbReference type="GO" id="GO:0000981">
    <property type="term" value="F:DNA-binding transcription factor activity, RNA polymerase II-specific"/>
    <property type="evidence" value="ECO:0007669"/>
    <property type="project" value="TreeGrafter"/>
</dbReference>
<feature type="compositionally biased region" description="Polar residues" evidence="7">
    <location>
        <begin position="1"/>
        <end position="11"/>
    </location>
</feature>
<keyword evidence="5" id="KW-0539">Nucleus</keyword>
<gene>
    <name evidence="9" type="ORF">NMOB1V02_LOCUS7289</name>
</gene>
<feature type="domain" description="BZIP" evidence="8">
    <location>
        <begin position="364"/>
        <end position="427"/>
    </location>
</feature>
<accession>A0A7R9BS44</accession>
<dbReference type="CDD" id="cd14698">
    <property type="entry name" value="bZIP_CNC"/>
    <property type="match status" value="1"/>
</dbReference>
<sequence length="530" mass="56784">MSMANSSSIPQLGSGGDSMVVGSSGPTGRSSSAVVSDRRDGAGGRDAVSNGARSPEWTGLAPHPSLMIPTGPYAHDVSRSGTADSVDRSSGRSRGDRSPPSIPVSASGAVPNVPPQKKHQFYGRRTGNFQDSQGPGDGDDGRDGMMSPTSASTATKTSYLTDSSTGWILSSSSQPNAGSSATAGNLSPQVPVPLHGSAAAYQSSPYVIDTTPNLGLGASAATFGAATGNWHQQLQSTHHQGFSFDPVKYQCSYDYSGAMRHPSLDAQVGINNVQHTHSYSAAFGEPSGLIRSHQVPLPISSSSSTGSRRGSKGYSKEDSQACRDEKRASQLGIPIPVQEIINLPMDEFNERLSKHDLTEAQLSLIRDIRRRGKNKVAAQNCRKRKLDQIVSLSETVTQLRTKRERHDQELLSLRQRRSQLTSRYSALYRHISQQLRDNDGKLLSPYEYGLEHTGEDGKVVVVPLSSSTSVQLGKDENGHPVGSHEALHHQQAYEQTYVMVPGGYHSDLVMSYGAPDSYCKREDDLSGPHG</sequence>
<dbReference type="FunFam" id="1.10.880.10:FF:000004">
    <property type="entry name" value="Nuclear factor, erythroid 2"/>
    <property type="match status" value="1"/>
</dbReference>
<name>A0A7R9BS44_9CRUS</name>
<reference evidence="9" key="1">
    <citation type="submission" date="2020-11" db="EMBL/GenBank/DDBJ databases">
        <authorList>
            <person name="Tran Van P."/>
        </authorList>
    </citation>
    <scope>NUCLEOTIDE SEQUENCE</scope>
</reference>
<keyword evidence="10" id="KW-1185">Reference proteome</keyword>
<dbReference type="EMBL" id="OA883749">
    <property type="protein sequence ID" value="CAD7279620.1"/>
    <property type="molecule type" value="Genomic_DNA"/>
</dbReference>